<reference evidence="6 7" key="1">
    <citation type="submission" date="2018-08" db="EMBL/GenBank/DDBJ databases">
        <title>Aphanomyces genome sequencing and annotation.</title>
        <authorList>
            <person name="Minardi D."/>
            <person name="Oidtmann B."/>
            <person name="Van Der Giezen M."/>
            <person name="Studholme D.J."/>
        </authorList>
    </citation>
    <scope>NUCLEOTIDE SEQUENCE [LARGE SCALE GENOMIC DNA]</scope>
    <source>
        <strain evidence="4 7">D2</strain>
        <strain evidence="5 9">FDL457</strain>
        <strain evidence="3 8">Si</strain>
        <strain evidence="2 6">Yx</strain>
    </source>
</reference>
<evidence type="ECO:0000313" key="9">
    <source>
        <dbReference type="Proteomes" id="UP000286510"/>
    </source>
</evidence>
<organism evidence="4 7">
    <name type="scientific">Aphanomyces astaci</name>
    <name type="common">Crayfish plague agent</name>
    <dbReference type="NCBI Taxonomy" id="112090"/>
    <lineage>
        <taxon>Eukaryota</taxon>
        <taxon>Sar</taxon>
        <taxon>Stramenopiles</taxon>
        <taxon>Oomycota</taxon>
        <taxon>Saprolegniomycetes</taxon>
        <taxon>Saprolegniales</taxon>
        <taxon>Verrucalvaceae</taxon>
        <taxon>Aphanomyces</taxon>
    </lineage>
</organism>
<sequence>MPRRSLESFVCPISQEVMKDPVVACDGHSYEREDIERWFAQKVTSPATNAPLPSSRLVPNHSLRFAIQEYARHDSRASLISPPLNSFCCPIGKTAMLDPVVASDGYSYDRANIKDRKVFLGMFTKRSKSPVTNCRLSLRQVVPNHALKQAIAEFLHTPHPLSPSSIVIFPAFSSDFSPPSPPHVCGNQLLPPPPPTYDGDPTPSFHLSLDQPPNVYRVVRQTGILWSEDVHDTMPPELARPLAPHALLVGFSRGSAFVQVDGDAIGSLVDTAYVAVADLELVEAMEVRMTFRLRRRSPLALWPTASTAHVLAWMDVGDVVVSEAVVLDATGQAFHRCQDTKCWLRICDDV</sequence>
<protein>
    <recommendedName>
        <fullName evidence="1">U-box domain-containing protein</fullName>
    </recommendedName>
</protein>
<evidence type="ECO:0000259" key="1">
    <source>
        <dbReference type="PROSITE" id="PS51698"/>
    </source>
</evidence>
<evidence type="ECO:0000313" key="2">
    <source>
        <dbReference type="EMBL" id="RHY04586.1"/>
    </source>
</evidence>
<dbReference type="GO" id="GO:0004842">
    <property type="term" value="F:ubiquitin-protein transferase activity"/>
    <property type="evidence" value="ECO:0007669"/>
    <property type="project" value="InterPro"/>
</dbReference>
<evidence type="ECO:0000313" key="5">
    <source>
        <dbReference type="EMBL" id="RHZ11725.1"/>
    </source>
</evidence>
<dbReference type="SUPFAM" id="SSF57850">
    <property type="entry name" value="RING/U-box"/>
    <property type="match status" value="2"/>
</dbReference>
<dbReference type="InterPro" id="IPR052085">
    <property type="entry name" value="WD-SAM-U-box"/>
</dbReference>
<dbReference type="InterPro" id="IPR013083">
    <property type="entry name" value="Znf_RING/FYVE/PHD"/>
</dbReference>
<proteinExistence type="predicted"/>
<name>A0A397CP47_APHAT</name>
<dbReference type="Gene3D" id="3.30.40.10">
    <property type="entry name" value="Zinc/RING finger domain, C3HC4 (zinc finger)"/>
    <property type="match status" value="2"/>
</dbReference>
<evidence type="ECO:0000313" key="3">
    <source>
        <dbReference type="EMBL" id="RHY48516.1"/>
    </source>
</evidence>
<dbReference type="EMBL" id="QUTB01006793">
    <property type="protein sequence ID" value="RHY48516.1"/>
    <property type="molecule type" value="Genomic_DNA"/>
</dbReference>
<accession>A0A397CP47</accession>
<evidence type="ECO:0000313" key="6">
    <source>
        <dbReference type="Proteomes" id="UP000266239"/>
    </source>
</evidence>
<comment type="caution">
    <text evidence="4">The sequence shown here is derived from an EMBL/GenBank/DDBJ whole genome shotgun (WGS) entry which is preliminary data.</text>
</comment>
<dbReference type="GO" id="GO:0016567">
    <property type="term" value="P:protein ubiquitination"/>
    <property type="evidence" value="ECO:0007669"/>
    <property type="project" value="InterPro"/>
</dbReference>
<dbReference type="PROSITE" id="PS51698">
    <property type="entry name" value="U_BOX"/>
    <property type="match status" value="2"/>
</dbReference>
<dbReference type="PANTHER" id="PTHR46573:SF1">
    <property type="entry name" value="WD REPEAT, SAM AND U-BOX DOMAIN-CONTAINING PROTEIN 1"/>
    <property type="match status" value="1"/>
</dbReference>
<dbReference type="SMART" id="SM00504">
    <property type="entry name" value="Ubox"/>
    <property type="match status" value="2"/>
</dbReference>
<dbReference type="VEuPathDB" id="FungiDB:H257_12845"/>
<dbReference type="EMBL" id="QUTD01007427">
    <property type="protein sequence ID" value="RHY50255.1"/>
    <property type="molecule type" value="Genomic_DNA"/>
</dbReference>
<dbReference type="Pfam" id="PF04564">
    <property type="entry name" value="U-box"/>
    <property type="match status" value="2"/>
</dbReference>
<dbReference type="Proteomes" id="UP000266643">
    <property type="component" value="Unassembled WGS sequence"/>
</dbReference>
<dbReference type="Proteomes" id="UP000266239">
    <property type="component" value="Unassembled WGS sequence"/>
</dbReference>
<gene>
    <name evidence="2" type="ORF">DYB25_010578</name>
    <name evidence="5" type="ORF">DYB26_012972</name>
    <name evidence="4" type="ORF">DYB30_010835</name>
    <name evidence="3" type="ORF">DYB34_009734</name>
</gene>
<dbReference type="AlphaFoldDB" id="A0A397CP47"/>
<evidence type="ECO:0000313" key="7">
    <source>
        <dbReference type="Proteomes" id="UP000266643"/>
    </source>
</evidence>
<dbReference type="EMBL" id="QUTF01014754">
    <property type="protein sequence ID" value="RHZ11725.1"/>
    <property type="molecule type" value="Genomic_DNA"/>
</dbReference>
<dbReference type="EMBL" id="QUTA01008155">
    <property type="protein sequence ID" value="RHY04586.1"/>
    <property type="molecule type" value="Genomic_DNA"/>
</dbReference>
<dbReference type="CDD" id="cd16655">
    <property type="entry name" value="RING-Ubox_WDSUB1-like"/>
    <property type="match status" value="2"/>
</dbReference>
<evidence type="ECO:0000313" key="8">
    <source>
        <dbReference type="Proteomes" id="UP000283543"/>
    </source>
</evidence>
<dbReference type="PANTHER" id="PTHR46573">
    <property type="entry name" value="WD REPEAT, SAM AND U-BOX DOMAIN-CONTAINING PROTEIN 1"/>
    <property type="match status" value="1"/>
</dbReference>
<dbReference type="InterPro" id="IPR003613">
    <property type="entry name" value="Ubox_domain"/>
</dbReference>
<dbReference type="Proteomes" id="UP000286510">
    <property type="component" value="Unassembled WGS sequence"/>
</dbReference>
<feature type="domain" description="U-box" evidence="1">
    <location>
        <begin position="4"/>
        <end position="77"/>
    </location>
</feature>
<feature type="domain" description="U-box" evidence="1">
    <location>
        <begin position="82"/>
        <end position="161"/>
    </location>
</feature>
<evidence type="ECO:0000313" key="4">
    <source>
        <dbReference type="EMBL" id="RHY50255.1"/>
    </source>
</evidence>
<dbReference type="Proteomes" id="UP000283543">
    <property type="component" value="Unassembled WGS sequence"/>
</dbReference>